<dbReference type="OrthoDB" id="1723294at2"/>
<dbReference type="Proteomes" id="UP000189933">
    <property type="component" value="Unassembled WGS sequence"/>
</dbReference>
<keyword evidence="5" id="KW-0472">Membrane</keyword>
<protein>
    <submittedName>
        <fullName evidence="6">Tetratricopeptide repeat-containing protein</fullName>
    </submittedName>
</protein>
<dbReference type="SMART" id="SM00028">
    <property type="entry name" value="TPR"/>
    <property type="match status" value="3"/>
</dbReference>
<keyword evidence="2 3" id="KW-0802">TPR repeat</keyword>
<dbReference type="InterPro" id="IPR011990">
    <property type="entry name" value="TPR-like_helical_dom_sf"/>
</dbReference>
<organism evidence="6 7">
    <name type="scientific">Carboxydocella sporoproducens DSM 16521</name>
    <dbReference type="NCBI Taxonomy" id="1121270"/>
    <lineage>
        <taxon>Bacteria</taxon>
        <taxon>Bacillati</taxon>
        <taxon>Bacillota</taxon>
        <taxon>Clostridia</taxon>
        <taxon>Eubacteriales</taxon>
        <taxon>Clostridiales Family XVI. Incertae Sedis</taxon>
        <taxon>Carboxydocella</taxon>
    </lineage>
</organism>
<dbReference type="AlphaFoldDB" id="A0A1T4PNC7"/>
<feature type="region of interest" description="Disordered" evidence="4">
    <location>
        <begin position="207"/>
        <end position="249"/>
    </location>
</feature>
<evidence type="ECO:0000256" key="2">
    <source>
        <dbReference type="ARBA" id="ARBA00022803"/>
    </source>
</evidence>
<keyword evidence="1" id="KW-0677">Repeat</keyword>
<dbReference type="PROSITE" id="PS50005">
    <property type="entry name" value="TPR"/>
    <property type="match status" value="1"/>
</dbReference>
<gene>
    <name evidence="6" type="ORF">SAMN02745885_01347</name>
</gene>
<dbReference type="EMBL" id="FUXM01000012">
    <property type="protein sequence ID" value="SJZ92717.1"/>
    <property type="molecule type" value="Genomic_DNA"/>
</dbReference>
<keyword evidence="5" id="KW-1133">Transmembrane helix</keyword>
<evidence type="ECO:0000256" key="1">
    <source>
        <dbReference type="ARBA" id="ARBA00022737"/>
    </source>
</evidence>
<dbReference type="PANTHER" id="PTHR45586:SF1">
    <property type="entry name" value="LIPOPOLYSACCHARIDE ASSEMBLY PROTEIN B"/>
    <property type="match status" value="1"/>
</dbReference>
<evidence type="ECO:0000313" key="6">
    <source>
        <dbReference type="EMBL" id="SJZ92717.1"/>
    </source>
</evidence>
<dbReference type="Pfam" id="PF13174">
    <property type="entry name" value="TPR_6"/>
    <property type="match status" value="1"/>
</dbReference>
<sequence length="249" mass="26210">MPKPKHRKKPKVVKQDGLVGTAPTGNKKKDHWVILAIFTIAALIGAILLPAIFNRGQAQLGGGGVNISQLEEIVKKNPQDIDAKDALGTAYFNQGSSKLQAGDQKGAQQDLQRAIALFNDVLKVKPQKIETLGDLATAYYYTGDTVKAIELAQKALSINPDFTPARLNLAIYLSSQGKYQEAINELKKIPATSPDYATAQARIKEYQQALTQPAPSGTGSAGTGSSTTGTGGTPVPGPAPAPTPAKPAQ</sequence>
<dbReference type="SUPFAM" id="SSF48452">
    <property type="entry name" value="TPR-like"/>
    <property type="match status" value="1"/>
</dbReference>
<keyword evidence="5" id="KW-0812">Transmembrane</keyword>
<reference evidence="7" key="1">
    <citation type="submission" date="2017-02" db="EMBL/GenBank/DDBJ databases">
        <authorList>
            <person name="Varghese N."/>
            <person name="Submissions S."/>
        </authorList>
    </citation>
    <scope>NUCLEOTIDE SEQUENCE [LARGE SCALE GENOMIC DNA]</scope>
    <source>
        <strain evidence="7">DSM 16521</strain>
    </source>
</reference>
<dbReference type="PANTHER" id="PTHR45586">
    <property type="entry name" value="TPR REPEAT-CONTAINING PROTEIN PA4667"/>
    <property type="match status" value="1"/>
</dbReference>
<proteinExistence type="predicted"/>
<evidence type="ECO:0000313" key="7">
    <source>
        <dbReference type="Proteomes" id="UP000189933"/>
    </source>
</evidence>
<feature type="region of interest" description="Disordered" evidence="4">
    <location>
        <begin position="1"/>
        <end position="23"/>
    </location>
</feature>
<evidence type="ECO:0000256" key="3">
    <source>
        <dbReference type="PROSITE-ProRule" id="PRU00339"/>
    </source>
</evidence>
<dbReference type="InterPro" id="IPR019734">
    <property type="entry name" value="TPR_rpt"/>
</dbReference>
<evidence type="ECO:0000256" key="5">
    <source>
        <dbReference type="SAM" id="Phobius"/>
    </source>
</evidence>
<feature type="transmembrane region" description="Helical" evidence="5">
    <location>
        <begin position="32"/>
        <end position="53"/>
    </location>
</feature>
<feature type="compositionally biased region" description="Pro residues" evidence="4">
    <location>
        <begin position="235"/>
        <end position="249"/>
    </location>
</feature>
<dbReference type="Gene3D" id="1.25.40.10">
    <property type="entry name" value="Tetratricopeptide repeat domain"/>
    <property type="match status" value="1"/>
</dbReference>
<feature type="compositionally biased region" description="Basic residues" evidence="4">
    <location>
        <begin position="1"/>
        <end position="12"/>
    </location>
</feature>
<accession>A0A1T4PNC7</accession>
<dbReference type="Pfam" id="PF14559">
    <property type="entry name" value="TPR_19"/>
    <property type="match status" value="1"/>
</dbReference>
<keyword evidence="7" id="KW-1185">Reference proteome</keyword>
<feature type="repeat" description="TPR" evidence="3">
    <location>
        <begin position="129"/>
        <end position="162"/>
    </location>
</feature>
<name>A0A1T4PNC7_9FIRM</name>
<evidence type="ECO:0000256" key="4">
    <source>
        <dbReference type="SAM" id="MobiDB-lite"/>
    </source>
</evidence>
<dbReference type="RefSeq" id="WP_159071773.1">
    <property type="nucleotide sequence ID" value="NZ_FUXM01000012.1"/>
</dbReference>
<dbReference type="InterPro" id="IPR051012">
    <property type="entry name" value="CellSynth/LPSAsmb/PSIAsmb"/>
</dbReference>
<feature type="compositionally biased region" description="Low complexity" evidence="4">
    <location>
        <begin position="213"/>
        <end position="228"/>
    </location>
</feature>